<dbReference type="EC" id="3.4.-.-" evidence="3"/>
<dbReference type="InterPro" id="IPR002816">
    <property type="entry name" value="TraB/PrgY/GumN_fam"/>
</dbReference>
<evidence type="ECO:0000256" key="1">
    <source>
        <dbReference type="SAM" id="MobiDB-lite"/>
    </source>
</evidence>
<dbReference type="GO" id="GO:0016787">
    <property type="term" value="F:hydrolase activity"/>
    <property type="evidence" value="ECO:0007669"/>
    <property type="project" value="UniProtKB-KW"/>
</dbReference>
<comment type="caution">
    <text evidence="3">The sequence shown here is derived from an EMBL/GenBank/DDBJ whole genome shotgun (WGS) entry which is preliminary data.</text>
</comment>
<keyword evidence="2" id="KW-0732">Signal</keyword>
<reference evidence="4" key="1">
    <citation type="journal article" date="2019" name="Int. J. Syst. Evol. Microbiol.">
        <title>The Global Catalogue of Microorganisms (GCM) 10K type strain sequencing project: providing services to taxonomists for standard genome sequencing and annotation.</title>
        <authorList>
            <consortium name="The Broad Institute Genomics Platform"/>
            <consortium name="The Broad Institute Genome Sequencing Center for Infectious Disease"/>
            <person name="Wu L."/>
            <person name="Ma J."/>
        </authorList>
    </citation>
    <scope>NUCLEOTIDE SEQUENCE [LARGE SCALE GENOMIC DNA]</scope>
    <source>
        <strain evidence="4">KCTC 33676</strain>
    </source>
</reference>
<dbReference type="EMBL" id="JBHUMM010000001">
    <property type="protein sequence ID" value="MFD2669995.1"/>
    <property type="molecule type" value="Genomic_DNA"/>
</dbReference>
<gene>
    <name evidence="3" type="ORF">ACFSUC_00060</name>
</gene>
<feature type="compositionally biased region" description="Acidic residues" evidence="1">
    <location>
        <begin position="57"/>
        <end position="79"/>
    </location>
</feature>
<dbReference type="PANTHER" id="PTHR40590">
    <property type="entry name" value="CYTOPLASMIC PROTEIN-RELATED"/>
    <property type="match status" value="1"/>
</dbReference>
<sequence>MNGTYMKQHAGRKAIMLLFVACMMSILFLTAGCSSNEEAGSSANQPDNSTEQNAEVPTEESDEPSVSDNDTAEQTENDPEPAVTSSPQQEGSGGFFWKMNNDETGATVFLLGSVHAASPDFYPLHQVIEQSFDDSDVLAVEANIVDIDPLEAQQMLDAKAKLPDGMTLEQKLDAETLAALKEKLKAYGILNFSFFNQYEPWYISMLIESFEIMNQGYDPESGIDVHFLKAAGDKEIVELEGMEFQLDMFAGFSDEIQLMLLESAMDEIADHPEMIDELMTAWKQGDEEGMSKLLMSDYSDEEAYQTYMKKMLDDRNVGMVEKIEQFYAGDQNVFVVVGTAHYLGKAGIIQLLQDKGYEVEKVL</sequence>
<name>A0ABW5R5K8_9BACL</name>
<feature type="chain" id="PRO_5046519676" evidence="2">
    <location>
        <begin position="32"/>
        <end position="363"/>
    </location>
</feature>
<dbReference type="Pfam" id="PF01963">
    <property type="entry name" value="TraB_PrgY_gumN"/>
    <property type="match status" value="1"/>
</dbReference>
<dbReference type="InterPro" id="IPR047111">
    <property type="entry name" value="YbaP-like"/>
</dbReference>
<dbReference type="RefSeq" id="WP_379927346.1">
    <property type="nucleotide sequence ID" value="NZ_JBHUMM010000001.1"/>
</dbReference>
<proteinExistence type="predicted"/>
<feature type="compositionally biased region" description="Polar residues" evidence="1">
    <location>
        <begin position="36"/>
        <end position="55"/>
    </location>
</feature>
<organism evidence="3 4">
    <name type="scientific">Marinicrinis sediminis</name>
    <dbReference type="NCBI Taxonomy" id="1652465"/>
    <lineage>
        <taxon>Bacteria</taxon>
        <taxon>Bacillati</taxon>
        <taxon>Bacillota</taxon>
        <taxon>Bacilli</taxon>
        <taxon>Bacillales</taxon>
        <taxon>Paenibacillaceae</taxon>
    </lineage>
</organism>
<feature type="signal peptide" evidence="2">
    <location>
        <begin position="1"/>
        <end position="31"/>
    </location>
</feature>
<dbReference type="CDD" id="cd14789">
    <property type="entry name" value="Tiki"/>
    <property type="match status" value="1"/>
</dbReference>
<keyword evidence="4" id="KW-1185">Reference proteome</keyword>
<evidence type="ECO:0000256" key="2">
    <source>
        <dbReference type="SAM" id="SignalP"/>
    </source>
</evidence>
<feature type="region of interest" description="Disordered" evidence="1">
    <location>
        <begin position="36"/>
        <end position="97"/>
    </location>
</feature>
<evidence type="ECO:0000313" key="4">
    <source>
        <dbReference type="Proteomes" id="UP001597497"/>
    </source>
</evidence>
<evidence type="ECO:0000313" key="3">
    <source>
        <dbReference type="EMBL" id="MFD2669995.1"/>
    </source>
</evidence>
<dbReference type="PANTHER" id="PTHR40590:SF1">
    <property type="entry name" value="CYTOPLASMIC PROTEIN"/>
    <property type="match status" value="1"/>
</dbReference>
<keyword evidence="3" id="KW-0378">Hydrolase</keyword>
<dbReference type="PROSITE" id="PS51257">
    <property type="entry name" value="PROKAR_LIPOPROTEIN"/>
    <property type="match status" value="1"/>
</dbReference>
<dbReference type="Proteomes" id="UP001597497">
    <property type="component" value="Unassembled WGS sequence"/>
</dbReference>
<accession>A0ABW5R5K8</accession>
<protein>
    <submittedName>
        <fullName evidence="3">TraB/GumN family protein</fullName>
        <ecNumber evidence="3">3.4.-.-</ecNumber>
    </submittedName>
</protein>